<evidence type="ECO:0000313" key="6">
    <source>
        <dbReference type="Proteomes" id="UP001165121"/>
    </source>
</evidence>
<keyword evidence="6" id="KW-1185">Reference proteome</keyword>
<organism evidence="5 6">
    <name type="scientific">Phytophthora fragariaefolia</name>
    <dbReference type="NCBI Taxonomy" id="1490495"/>
    <lineage>
        <taxon>Eukaryota</taxon>
        <taxon>Sar</taxon>
        <taxon>Stramenopiles</taxon>
        <taxon>Oomycota</taxon>
        <taxon>Peronosporomycetes</taxon>
        <taxon>Peronosporales</taxon>
        <taxon>Peronosporaceae</taxon>
        <taxon>Phytophthora</taxon>
    </lineage>
</organism>
<dbReference type="GO" id="GO:0006729">
    <property type="term" value="P:tetrahydrobiopterin biosynthetic process"/>
    <property type="evidence" value="ECO:0007669"/>
    <property type="project" value="TreeGrafter"/>
</dbReference>
<evidence type="ECO:0000313" key="5">
    <source>
        <dbReference type="EMBL" id="GMG17239.1"/>
    </source>
</evidence>
<reference evidence="5" key="1">
    <citation type="submission" date="2023-04" db="EMBL/GenBank/DDBJ databases">
        <title>Phytophthora fragariaefolia NBRC 109709.</title>
        <authorList>
            <person name="Ichikawa N."/>
            <person name="Sato H."/>
            <person name="Tonouchi N."/>
        </authorList>
    </citation>
    <scope>NUCLEOTIDE SEQUENCE</scope>
    <source>
        <strain evidence="5">NBRC 109709</strain>
    </source>
</reference>
<comment type="caution">
    <text evidence="5">The sequence shown here is derived from an EMBL/GenBank/DDBJ whole genome shotgun (WGS) entry which is preliminary data.</text>
</comment>
<dbReference type="OrthoDB" id="153074at2759"/>
<accession>A0A9W7DAM0</accession>
<dbReference type="Gene3D" id="3.40.50.720">
    <property type="entry name" value="NAD(P)-binding Rossmann-like Domain"/>
    <property type="match status" value="1"/>
</dbReference>
<dbReference type="GO" id="GO:0004757">
    <property type="term" value="F:sepiapterin reductase (NADP+) activity"/>
    <property type="evidence" value="ECO:0007669"/>
    <property type="project" value="TreeGrafter"/>
</dbReference>
<evidence type="ECO:0000256" key="3">
    <source>
        <dbReference type="ARBA" id="ARBA00022857"/>
    </source>
</evidence>
<protein>
    <submittedName>
        <fullName evidence="5">Unnamed protein product</fullName>
    </submittedName>
</protein>
<proteinExistence type="predicted"/>
<evidence type="ECO:0000256" key="1">
    <source>
        <dbReference type="ARBA" id="ARBA00004496"/>
    </source>
</evidence>
<dbReference type="PANTHER" id="PTHR44085:SF2">
    <property type="entry name" value="SEPIAPTERIN REDUCTASE"/>
    <property type="match status" value="1"/>
</dbReference>
<dbReference type="Proteomes" id="UP001165121">
    <property type="component" value="Unassembled WGS sequence"/>
</dbReference>
<sequence>MLQSGALRVFTQTVDLSSSADYTAKVDALLVQLTSAERYHRVFLVHNAGALGGIGFAQECPSPSVMARHFELNVTSVMWVNKRFLDVFGASRREVSASRPPLRAEVADGLTALVIINVSSRSAIAPYPTLSQYCTAKAAREMHFRVLALEQNGGNKVTVLSYSPGAMDTDMQKVMRESPFMAPQLAKWFVEMKEQGTLVPTQQSSRRAVVAAISGDVASGTYVTFDELSYVDEP</sequence>
<dbReference type="Pfam" id="PF00106">
    <property type="entry name" value="adh_short"/>
    <property type="match status" value="1"/>
</dbReference>
<keyword evidence="4" id="KW-0560">Oxidoreductase</keyword>
<dbReference type="InterPro" id="IPR002347">
    <property type="entry name" value="SDR_fam"/>
</dbReference>
<comment type="subcellular location">
    <subcellularLocation>
        <location evidence="1">Cytoplasm</location>
    </subcellularLocation>
</comment>
<dbReference type="AlphaFoldDB" id="A0A9W7DAM0"/>
<dbReference type="SUPFAM" id="SSF51735">
    <property type="entry name" value="NAD(P)-binding Rossmann-fold domains"/>
    <property type="match status" value="1"/>
</dbReference>
<dbReference type="InterPro" id="IPR036291">
    <property type="entry name" value="NAD(P)-bd_dom_sf"/>
</dbReference>
<evidence type="ECO:0000256" key="4">
    <source>
        <dbReference type="ARBA" id="ARBA00023002"/>
    </source>
</evidence>
<dbReference type="PANTHER" id="PTHR44085">
    <property type="entry name" value="SEPIAPTERIN REDUCTASE"/>
    <property type="match status" value="1"/>
</dbReference>
<dbReference type="GO" id="GO:0005737">
    <property type="term" value="C:cytoplasm"/>
    <property type="evidence" value="ECO:0007669"/>
    <property type="project" value="UniProtKB-SubCell"/>
</dbReference>
<dbReference type="EMBL" id="BSXT01018992">
    <property type="protein sequence ID" value="GMG17239.1"/>
    <property type="molecule type" value="Genomic_DNA"/>
</dbReference>
<evidence type="ECO:0000256" key="2">
    <source>
        <dbReference type="ARBA" id="ARBA00022490"/>
    </source>
</evidence>
<keyword evidence="2" id="KW-0963">Cytoplasm</keyword>
<gene>
    <name evidence="5" type="ORF">Pfra01_003006600</name>
</gene>
<keyword evidence="3" id="KW-0521">NADP</keyword>
<name>A0A9W7DAM0_9STRA</name>
<dbReference type="InterPro" id="IPR051721">
    <property type="entry name" value="Biopterin_syn/organic_redct"/>
</dbReference>